<dbReference type="InterPro" id="IPR050153">
    <property type="entry name" value="Metal_Ion_Import_ABC"/>
</dbReference>
<protein>
    <submittedName>
        <fullName evidence="8">Iron complex transport system ATP-binding protein</fullName>
    </submittedName>
</protein>
<sequence length="264" mass="28149">MAVMMSAQDLAFGYGGKAIGQGVDISVNSGEVMCLMGPNGCGKTTLFRTLLGLLPPLGGRLEMRGRPVQAYTRAEFARHVAYVPQAGSSYFPFTVLNVVMMARASRIGTFATPSAHDRELSFAALDRLGLSHLAERSFNEISGGERQMTLIARALVQEAELIVMDEPTASLDFGNQARVLDCINELRGSGLSIVLSTHDPGHAFACADRAVLMKQGRVVADGSPSEAVTPESLHGLYGVEVAVEFMQGAGRSICAPALGRFRQE</sequence>
<dbReference type="EMBL" id="JACHEU010000001">
    <property type="protein sequence ID" value="MBB6012269.1"/>
    <property type="molecule type" value="Genomic_DNA"/>
</dbReference>
<keyword evidence="5" id="KW-0864">Zinc transport</keyword>
<keyword evidence="4 8" id="KW-0067">ATP-binding</keyword>
<dbReference type="InterPro" id="IPR003439">
    <property type="entry name" value="ABC_transporter-like_ATP-bd"/>
</dbReference>
<dbReference type="GO" id="GO:0016887">
    <property type="term" value="F:ATP hydrolysis activity"/>
    <property type="evidence" value="ECO:0007669"/>
    <property type="project" value="InterPro"/>
</dbReference>
<dbReference type="GO" id="GO:0005524">
    <property type="term" value="F:ATP binding"/>
    <property type="evidence" value="ECO:0007669"/>
    <property type="project" value="UniProtKB-KW"/>
</dbReference>
<keyword evidence="6" id="KW-0406">Ion transport</keyword>
<comment type="similarity">
    <text evidence="1">Belongs to the ABC transporter superfamily.</text>
</comment>
<reference evidence="8 9" key="1">
    <citation type="submission" date="2020-08" db="EMBL/GenBank/DDBJ databases">
        <title>Genomic Encyclopedia of Type Strains, Phase IV (KMG-IV): sequencing the most valuable type-strain genomes for metagenomic binning, comparative biology and taxonomic classification.</title>
        <authorList>
            <person name="Goeker M."/>
        </authorList>
    </citation>
    <scope>NUCLEOTIDE SEQUENCE [LARGE SCALE GENOMIC DNA]</scope>
    <source>
        <strain evidence="8 9">DSM 11099</strain>
    </source>
</reference>
<evidence type="ECO:0000256" key="2">
    <source>
        <dbReference type="ARBA" id="ARBA00022448"/>
    </source>
</evidence>
<dbReference type="Proteomes" id="UP000533306">
    <property type="component" value="Unassembled WGS sequence"/>
</dbReference>
<dbReference type="AlphaFoldDB" id="A0A7W9S2Q1"/>
<name>A0A7W9S2Q1_9HYPH</name>
<keyword evidence="2" id="KW-0813">Transport</keyword>
<dbReference type="PANTHER" id="PTHR42734">
    <property type="entry name" value="METAL TRANSPORT SYSTEM ATP-BINDING PROTEIN TM_0124-RELATED"/>
    <property type="match status" value="1"/>
</dbReference>
<organism evidence="8 9">
    <name type="scientific">Aquamicrobium lusatiense</name>
    <dbReference type="NCBI Taxonomy" id="89772"/>
    <lineage>
        <taxon>Bacteria</taxon>
        <taxon>Pseudomonadati</taxon>
        <taxon>Pseudomonadota</taxon>
        <taxon>Alphaproteobacteria</taxon>
        <taxon>Hyphomicrobiales</taxon>
        <taxon>Phyllobacteriaceae</taxon>
        <taxon>Aquamicrobium</taxon>
    </lineage>
</organism>
<evidence type="ECO:0000256" key="4">
    <source>
        <dbReference type="ARBA" id="ARBA00022840"/>
    </source>
</evidence>
<dbReference type="InterPro" id="IPR027417">
    <property type="entry name" value="P-loop_NTPase"/>
</dbReference>
<evidence type="ECO:0000256" key="3">
    <source>
        <dbReference type="ARBA" id="ARBA00022741"/>
    </source>
</evidence>
<keyword evidence="5" id="KW-0862">Zinc</keyword>
<evidence type="ECO:0000313" key="8">
    <source>
        <dbReference type="EMBL" id="MBB6012269.1"/>
    </source>
</evidence>
<dbReference type="CDD" id="cd03214">
    <property type="entry name" value="ABC_Iron-Siderophores_B12_Hemin"/>
    <property type="match status" value="1"/>
</dbReference>
<evidence type="ECO:0000259" key="7">
    <source>
        <dbReference type="PROSITE" id="PS50893"/>
    </source>
</evidence>
<keyword evidence="9" id="KW-1185">Reference proteome</keyword>
<feature type="domain" description="ABC transporter" evidence="7">
    <location>
        <begin position="5"/>
        <end position="240"/>
    </location>
</feature>
<evidence type="ECO:0000256" key="6">
    <source>
        <dbReference type="ARBA" id="ARBA00023065"/>
    </source>
</evidence>
<comment type="caution">
    <text evidence="8">The sequence shown here is derived from an EMBL/GenBank/DDBJ whole genome shotgun (WGS) entry which is preliminary data.</text>
</comment>
<dbReference type="InterPro" id="IPR003593">
    <property type="entry name" value="AAA+_ATPase"/>
</dbReference>
<dbReference type="PROSITE" id="PS50893">
    <property type="entry name" value="ABC_TRANSPORTER_2"/>
    <property type="match status" value="1"/>
</dbReference>
<dbReference type="SUPFAM" id="SSF52540">
    <property type="entry name" value="P-loop containing nucleoside triphosphate hydrolases"/>
    <property type="match status" value="1"/>
</dbReference>
<evidence type="ECO:0000256" key="1">
    <source>
        <dbReference type="ARBA" id="ARBA00005417"/>
    </source>
</evidence>
<dbReference type="Pfam" id="PF00005">
    <property type="entry name" value="ABC_tran"/>
    <property type="match status" value="1"/>
</dbReference>
<dbReference type="PANTHER" id="PTHR42734:SF6">
    <property type="entry name" value="MOLYBDATE IMPORT ATP-BINDING PROTEIN MOLC"/>
    <property type="match status" value="1"/>
</dbReference>
<gene>
    <name evidence="8" type="ORF">HNR59_001614</name>
</gene>
<proteinExistence type="inferred from homology"/>
<keyword evidence="3" id="KW-0547">Nucleotide-binding</keyword>
<dbReference type="SMART" id="SM00382">
    <property type="entry name" value="AAA"/>
    <property type="match status" value="1"/>
</dbReference>
<evidence type="ECO:0000256" key="5">
    <source>
        <dbReference type="ARBA" id="ARBA00022906"/>
    </source>
</evidence>
<dbReference type="GO" id="GO:0006829">
    <property type="term" value="P:zinc ion transport"/>
    <property type="evidence" value="ECO:0007669"/>
    <property type="project" value="UniProtKB-KW"/>
</dbReference>
<dbReference type="FunFam" id="3.40.50.300:FF:000134">
    <property type="entry name" value="Iron-enterobactin ABC transporter ATP-binding protein"/>
    <property type="match status" value="1"/>
</dbReference>
<dbReference type="Gene3D" id="3.40.50.300">
    <property type="entry name" value="P-loop containing nucleotide triphosphate hydrolases"/>
    <property type="match status" value="1"/>
</dbReference>
<evidence type="ECO:0000313" key="9">
    <source>
        <dbReference type="Proteomes" id="UP000533306"/>
    </source>
</evidence>
<accession>A0A7W9S2Q1</accession>